<feature type="domain" description="Metallo-beta-lactamase" evidence="5">
    <location>
        <begin position="12"/>
        <end position="187"/>
    </location>
</feature>
<protein>
    <submittedName>
        <fullName evidence="6">MBL fold metallo-hydrolase</fullName>
    </submittedName>
</protein>
<dbReference type="EMBL" id="CP135996">
    <property type="protein sequence ID" value="WOC31409.1"/>
    <property type="molecule type" value="Genomic_DNA"/>
</dbReference>
<evidence type="ECO:0000256" key="2">
    <source>
        <dbReference type="ARBA" id="ARBA00022723"/>
    </source>
</evidence>
<dbReference type="PANTHER" id="PTHR46233">
    <property type="entry name" value="HYDROXYACYLGLUTATHIONE HYDROLASE GLOC"/>
    <property type="match status" value="1"/>
</dbReference>
<dbReference type="GO" id="GO:0016787">
    <property type="term" value="F:hydrolase activity"/>
    <property type="evidence" value="ECO:0007669"/>
    <property type="project" value="UniProtKB-KW"/>
</dbReference>
<dbReference type="KEGG" id="carl:PXC00_09275"/>
<evidence type="ECO:0000259" key="5">
    <source>
        <dbReference type="SMART" id="SM00849"/>
    </source>
</evidence>
<dbReference type="InterPro" id="IPR001279">
    <property type="entry name" value="Metallo-B-lactamas"/>
</dbReference>
<dbReference type="Gene3D" id="3.60.15.10">
    <property type="entry name" value="Ribonuclease Z/Hydroxyacylglutathione hydrolase-like"/>
    <property type="match status" value="1"/>
</dbReference>
<reference evidence="6" key="1">
    <citation type="submission" date="2023-09" db="EMBL/GenBank/DDBJ databases">
        <authorList>
            <person name="Zeng C."/>
        </authorList>
    </citation>
    <scope>NUCLEOTIDE SEQUENCE</scope>
    <source>
        <strain evidence="6">ZCY20-5</strain>
    </source>
</reference>
<evidence type="ECO:0000256" key="4">
    <source>
        <dbReference type="ARBA" id="ARBA00022833"/>
    </source>
</evidence>
<dbReference type="InterPro" id="IPR036866">
    <property type="entry name" value="RibonucZ/Hydroxyglut_hydro"/>
</dbReference>
<dbReference type="CDD" id="cd06262">
    <property type="entry name" value="metallo-hydrolase-like_MBL-fold"/>
    <property type="match status" value="1"/>
</dbReference>
<name>A0AA97D8U2_9FIRM</name>
<evidence type="ECO:0000256" key="1">
    <source>
        <dbReference type="ARBA" id="ARBA00001947"/>
    </source>
</evidence>
<keyword evidence="2" id="KW-0479">Metal-binding</keyword>
<dbReference type="SUPFAM" id="SSF56281">
    <property type="entry name" value="Metallo-hydrolase/oxidoreductase"/>
    <property type="match status" value="1"/>
</dbReference>
<gene>
    <name evidence="6" type="ORF">PXC00_09275</name>
</gene>
<dbReference type="InterPro" id="IPR051453">
    <property type="entry name" value="MBL_Glyoxalase_II"/>
</dbReference>
<evidence type="ECO:0000313" key="7">
    <source>
        <dbReference type="Proteomes" id="UP001300604"/>
    </source>
</evidence>
<reference evidence="6" key="2">
    <citation type="submission" date="2024-06" db="EMBL/GenBank/DDBJ databases">
        <title>Caproicibacterium argilliputei sp. nov, a novel caproic acid producing anaerobic bacterium isolated from pit mud.</title>
        <authorList>
            <person name="Xia S."/>
        </authorList>
    </citation>
    <scope>NUCLEOTIDE SEQUENCE</scope>
    <source>
        <strain evidence="6">ZCY20-5</strain>
    </source>
</reference>
<dbReference type="GO" id="GO:0046872">
    <property type="term" value="F:metal ion binding"/>
    <property type="evidence" value="ECO:0007669"/>
    <property type="project" value="UniProtKB-KW"/>
</dbReference>
<dbReference type="PANTHER" id="PTHR46233:SF3">
    <property type="entry name" value="HYDROXYACYLGLUTATHIONE HYDROLASE GLOC"/>
    <property type="match status" value="1"/>
</dbReference>
<organism evidence="6 7">
    <name type="scientific">Caproicibacterium argilliputei</name>
    <dbReference type="NCBI Taxonomy" id="3030016"/>
    <lineage>
        <taxon>Bacteria</taxon>
        <taxon>Bacillati</taxon>
        <taxon>Bacillota</taxon>
        <taxon>Clostridia</taxon>
        <taxon>Eubacteriales</taxon>
        <taxon>Oscillospiraceae</taxon>
        <taxon>Caproicibacterium</taxon>
    </lineage>
</organism>
<dbReference type="AlphaFoldDB" id="A0AA97D8U2"/>
<evidence type="ECO:0000256" key="3">
    <source>
        <dbReference type="ARBA" id="ARBA00022801"/>
    </source>
</evidence>
<keyword evidence="7" id="KW-1185">Reference proteome</keyword>
<dbReference type="Proteomes" id="UP001300604">
    <property type="component" value="Chromosome"/>
</dbReference>
<comment type="cofactor">
    <cofactor evidence="1">
        <name>Zn(2+)</name>
        <dbReference type="ChEBI" id="CHEBI:29105"/>
    </cofactor>
</comment>
<keyword evidence="4" id="KW-0862">Zinc</keyword>
<sequence length="206" mass="22530">MQIERITGGPLPTNCYLLTDEQTGQTAVIDPGFYNAELADAVQTHKVVMILLTHGHFDHITGVKQLADSTGAKIYMDEADRAFPQNPELNLSGAMGLAPVEPFVPDVLLHDGDEISLGSLQLQVLHTPGHTCGGCCYLTGDAIFSGDTLMCGTVGRTDFPTGSYEEIIKSVKRLRDLPGEWRVLPGHEFETKLSWERANNPYMEAE</sequence>
<dbReference type="Pfam" id="PF00753">
    <property type="entry name" value="Lactamase_B"/>
    <property type="match status" value="1"/>
</dbReference>
<dbReference type="SMART" id="SM00849">
    <property type="entry name" value="Lactamase_B"/>
    <property type="match status" value="1"/>
</dbReference>
<dbReference type="RefSeq" id="WP_275845229.1">
    <property type="nucleotide sequence ID" value="NZ_CP135996.1"/>
</dbReference>
<proteinExistence type="predicted"/>
<accession>A0AA97D8U2</accession>
<evidence type="ECO:0000313" key="6">
    <source>
        <dbReference type="EMBL" id="WOC31409.1"/>
    </source>
</evidence>
<keyword evidence="3" id="KW-0378">Hydrolase</keyword>